<reference evidence="2" key="1">
    <citation type="journal article" date="2020" name="bioRxiv">
        <title>Comparative genomics of Chlamydomonas.</title>
        <authorList>
            <person name="Craig R.J."/>
            <person name="Hasan A.R."/>
            <person name="Ness R.W."/>
            <person name="Keightley P.D."/>
        </authorList>
    </citation>
    <scope>NUCLEOTIDE SEQUENCE</scope>
    <source>
        <strain evidence="2">SAG 7.73</strain>
    </source>
</reference>
<evidence type="ECO:0000256" key="1">
    <source>
        <dbReference type="SAM" id="MobiDB-lite"/>
    </source>
</evidence>
<evidence type="ECO:0000313" key="2">
    <source>
        <dbReference type="EMBL" id="KAG2425527.1"/>
    </source>
</evidence>
<feature type="compositionally biased region" description="Pro residues" evidence="1">
    <location>
        <begin position="217"/>
        <end position="226"/>
    </location>
</feature>
<feature type="region of interest" description="Disordered" evidence="1">
    <location>
        <begin position="1"/>
        <end position="158"/>
    </location>
</feature>
<feature type="compositionally biased region" description="Low complexity" evidence="1">
    <location>
        <begin position="143"/>
        <end position="158"/>
    </location>
</feature>
<feature type="compositionally biased region" description="Low complexity" evidence="1">
    <location>
        <begin position="110"/>
        <end position="119"/>
    </location>
</feature>
<gene>
    <name evidence="2" type="ORF">HXX76_013571</name>
</gene>
<feature type="compositionally biased region" description="Low complexity" evidence="1">
    <location>
        <begin position="185"/>
        <end position="216"/>
    </location>
</feature>
<feature type="compositionally biased region" description="Low complexity" evidence="1">
    <location>
        <begin position="10"/>
        <end position="39"/>
    </location>
</feature>
<dbReference type="EMBL" id="JAEHOC010000054">
    <property type="protein sequence ID" value="KAG2425527.1"/>
    <property type="molecule type" value="Genomic_DNA"/>
</dbReference>
<feature type="region of interest" description="Disordered" evidence="1">
    <location>
        <begin position="311"/>
        <end position="370"/>
    </location>
</feature>
<feature type="compositionally biased region" description="Basic and acidic residues" evidence="1">
    <location>
        <begin position="48"/>
        <end position="57"/>
    </location>
</feature>
<feature type="region of interest" description="Disordered" evidence="1">
    <location>
        <begin position="185"/>
        <end position="233"/>
    </location>
</feature>
<protein>
    <submittedName>
        <fullName evidence="2">Uncharacterized protein</fullName>
    </submittedName>
</protein>
<organism evidence="2 3">
    <name type="scientific">Chlamydomonas incerta</name>
    <dbReference type="NCBI Taxonomy" id="51695"/>
    <lineage>
        <taxon>Eukaryota</taxon>
        <taxon>Viridiplantae</taxon>
        <taxon>Chlorophyta</taxon>
        <taxon>core chlorophytes</taxon>
        <taxon>Chlorophyceae</taxon>
        <taxon>CS clade</taxon>
        <taxon>Chlamydomonadales</taxon>
        <taxon>Chlamydomonadaceae</taxon>
        <taxon>Chlamydomonas</taxon>
    </lineage>
</organism>
<keyword evidence="3" id="KW-1185">Reference proteome</keyword>
<feature type="compositionally biased region" description="Low complexity" evidence="1">
    <location>
        <begin position="357"/>
        <end position="366"/>
    </location>
</feature>
<dbReference type="AlphaFoldDB" id="A0A835SDZ5"/>
<sequence>MAAAAGLRGGTCAAAATPPRALTPCSSSHSQGSSDSSSGGKSGSDEAESSKNRDGSRKGPAAWVGKAARAMRTAARAARTSLRTSARQGGSSSSGLAGPTDANYGPLDSQQHQQQLQQQEQEREQDAVRAAAVTDPPPHRETAAAPAPAEATAVAAADDNNRQLLRQLLQQSPSQALVALAAATGPPPSATAANRGSSSGGADDPAAAAARSRQACQPPPPPPPRPGELLGHTLGLGSMGVSLLAPLGAQPGAVAAGAAEPTMIPAYLRPECAHFDAARGLVAVPTRELEAVGQLCGLPTAMLEAGAAAAGGGAGGGGAGGGGAGGGALPRAAARGRSLHRVPAADAVQPGCHDKQPQQQQQQQQQGAGGRFPLTVTAWYDLDPRRQDNVLTFYGGAGGAVPYIDHTCGQVANGAVAFRQGFGCGARMAEGALPGWSSRSGSPFTVVWIGRFGADTAAHEQWLLGLGRSKDGYDRELFWSTHELFTYNTTTGFGVKHAFTSWRRPPTGEWTFEAVVRYPGATSAALFRRSQSSKLARWPLFCHPRNVSGEGLSLGADWRDWGNPPHSAKCLSGGAVAVVLVYGRALSGADLQLLSSYYAPRFGLAS</sequence>
<dbReference type="Proteomes" id="UP000650467">
    <property type="component" value="Unassembled WGS sequence"/>
</dbReference>
<evidence type="ECO:0000313" key="3">
    <source>
        <dbReference type="Proteomes" id="UP000650467"/>
    </source>
</evidence>
<name>A0A835SDZ5_CHLIN</name>
<feature type="compositionally biased region" description="Gly residues" evidence="1">
    <location>
        <begin position="311"/>
        <end position="328"/>
    </location>
</feature>
<accession>A0A835SDZ5</accession>
<feature type="compositionally biased region" description="Low complexity" evidence="1">
    <location>
        <begin position="67"/>
        <end position="87"/>
    </location>
</feature>
<proteinExistence type="predicted"/>
<dbReference type="OrthoDB" id="537063at2759"/>
<comment type="caution">
    <text evidence="2">The sequence shown here is derived from an EMBL/GenBank/DDBJ whole genome shotgun (WGS) entry which is preliminary data.</text>
</comment>